<dbReference type="InterPro" id="IPR010870">
    <property type="entry name" value="Porin_O/P"/>
</dbReference>
<feature type="coiled-coil region" evidence="1">
    <location>
        <begin position="31"/>
        <end position="58"/>
    </location>
</feature>
<dbReference type="Proteomes" id="UP000317318">
    <property type="component" value="Chromosome"/>
</dbReference>
<evidence type="ECO:0000313" key="2">
    <source>
        <dbReference type="EMBL" id="QDT36867.1"/>
    </source>
</evidence>
<dbReference type="RefSeq" id="WP_310821153.1">
    <property type="nucleotide sequence ID" value="NZ_CP036268.1"/>
</dbReference>
<accession>A0A517QYY9</accession>
<organism evidence="2 3">
    <name type="scientific">Stratiformator vulcanicus</name>
    <dbReference type="NCBI Taxonomy" id="2527980"/>
    <lineage>
        <taxon>Bacteria</taxon>
        <taxon>Pseudomonadati</taxon>
        <taxon>Planctomycetota</taxon>
        <taxon>Planctomycetia</taxon>
        <taxon>Planctomycetales</taxon>
        <taxon>Planctomycetaceae</taxon>
        <taxon>Stratiformator</taxon>
    </lineage>
</organism>
<evidence type="ECO:0000256" key="1">
    <source>
        <dbReference type="SAM" id="Coils"/>
    </source>
</evidence>
<keyword evidence="3" id="KW-1185">Reference proteome</keyword>
<protein>
    <submittedName>
        <fullName evidence="2">Phosphate-selective porin O and P</fullName>
    </submittedName>
</protein>
<dbReference type="KEGG" id="svp:Pan189_12310"/>
<dbReference type="Gene3D" id="2.40.160.10">
    <property type="entry name" value="Porin"/>
    <property type="match status" value="1"/>
</dbReference>
<dbReference type="SUPFAM" id="SSF56935">
    <property type="entry name" value="Porins"/>
    <property type="match status" value="1"/>
</dbReference>
<dbReference type="EMBL" id="CP036268">
    <property type="protein sequence ID" value="QDT36867.1"/>
    <property type="molecule type" value="Genomic_DNA"/>
</dbReference>
<reference evidence="2 3" key="1">
    <citation type="submission" date="2019-02" db="EMBL/GenBank/DDBJ databases">
        <title>Deep-cultivation of Planctomycetes and their phenomic and genomic characterization uncovers novel biology.</title>
        <authorList>
            <person name="Wiegand S."/>
            <person name="Jogler M."/>
            <person name="Boedeker C."/>
            <person name="Pinto D."/>
            <person name="Vollmers J."/>
            <person name="Rivas-Marin E."/>
            <person name="Kohn T."/>
            <person name="Peeters S.H."/>
            <person name="Heuer A."/>
            <person name="Rast P."/>
            <person name="Oberbeckmann S."/>
            <person name="Bunk B."/>
            <person name="Jeske O."/>
            <person name="Meyerdierks A."/>
            <person name="Storesund J.E."/>
            <person name="Kallscheuer N."/>
            <person name="Luecker S."/>
            <person name="Lage O.M."/>
            <person name="Pohl T."/>
            <person name="Merkel B.J."/>
            <person name="Hornburger P."/>
            <person name="Mueller R.-W."/>
            <person name="Bruemmer F."/>
            <person name="Labrenz M."/>
            <person name="Spormann A.M."/>
            <person name="Op den Camp H."/>
            <person name="Overmann J."/>
            <person name="Amann R."/>
            <person name="Jetten M.S.M."/>
            <person name="Mascher T."/>
            <person name="Medema M.H."/>
            <person name="Devos D.P."/>
            <person name="Kaster A.-K."/>
            <person name="Ovreas L."/>
            <person name="Rohde M."/>
            <person name="Galperin M.Y."/>
            <person name="Jogler C."/>
        </authorList>
    </citation>
    <scope>NUCLEOTIDE SEQUENCE [LARGE SCALE GENOMIC DNA]</scope>
    <source>
        <strain evidence="2 3">Pan189</strain>
    </source>
</reference>
<evidence type="ECO:0000313" key="3">
    <source>
        <dbReference type="Proteomes" id="UP000317318"/>
    </source>
</evidence>
<dbReference type="Pfam" id="PF07396">
    <property type="entry name" value="Porin_O_P"/>
    <property type="match status" value="1"/>
</dbReference>
<gene>
    <name evidence="2" type="ORF">Pan189_12310</name>
</gene>
<proteinExistence type="predicted"/>
<name>A0A517QYY9_9PLAN</name>
<keyword evidence="1" id="KW-0175">Coiled coil</keyword>
<sequence>MSYPGLILIAVSTVGVTAAAEIPSDPLDEFLRDIDSRVERLEAENRSLRSQLYGLTSAPGRVRLPNWDEHPIEFAGRIHIDWWTFPGDSPGVNAFETGSTADTPQDRLELRRARFAAFGDLPGQMEYKLDLELSEASNPEFRDLYIGWKDIPAIGGAIRFGNQKRPYGLDHLNSSNFNVFMERPLVVQAFNRNNRRFGAQWYGVSEDEAWNWRLGGFNLDEIQDNGVYISDHYQGEIAGRLARTIGEISEPSEYLHLAVSSSFAIPDGTAAPPRAINQARFRTEPEARSTVQWLDTGMIDGANRFGLVGLECVANYGPFQFTGEHLNLWLGRESGFGPPVHFHGGYAQVAWFLTDHYQPWNRKLGTIGRVRKIGDTEACPKPFGHAWQVAVRWSYADLSDDDVLGGVGQNVTAGVNWYWTRRARMQFNCIHGDIGSHFPVDGQTEGTFTALGTRVLIDF</sequence>
<dbReference type="AlphaFoldDB" id="A0A517QYY9"/>
<dbReference type="InterPro" id="IPR023614">
    <property type="entry name" value="Porin_dom_sf"/>
</dbReference>